<dbReference type="PIRSF" id="PIRSF037262">
    <property type="entry name" value="UCP037262"/>
    <property type="match status" value="1"/>
</dbReference>
<evidence type="ECO:0000313" key="4">
    <source>
        <dbReference type="Proteomes" id="UP000011747"/>
    </source>
</evidence>
<keyword evidence="4" id="KW-1185">Reference proteome</keyword>
<evidence type="ECO:0000256" key="1">
    <source>
        <dbReference type="HAMAP-Rule" id="MF_01538"/>
    </source>
</evidence>
<dbReference type="InterPro" id="IPR036806">
    <property type="entry name" value="YozE_SAM-like_sf"/>
</dbReference>
<dbReference type="HOGENOM" id="CLU_177534_1_0_9"/>
<dbReference type="InterPro" id="IPR010673">
    <property type="entry name" value="UPF0346"/>
</dbReference>
<organism evidence="3 4">
    <name type="scientific">Bacillus smithii 7_3_47FAA</name>
    <dbReference type="NCBI Taxonomy" id="665952"/>
    <lineage>
        <taxon>Bacteria</taxon>
        <taxon>Bacillati</taxon>
        <taxon>Bacillota</taxon>
        <taxon>Bacilli</taxon>
        <taxon>Bacillales</taxon>
        <taxon>Bacillaceae</taxon>
        <taxon>Bacillus</taxon>
    </lineage>
</organism>
<dbReference type="NCBIfam" id="NF010193">
    <property type="entry name" value="PRK13672.1"/>
    <property type="match status" value="1"/>
</dbReference>
<evidence type="ECO:0000313" key="3">
    <source>
        <dbReference type="EMBL" id="EHL75152.1"/>
    </source>
</evidence>
<dbReference type="RefSeq" id="WP_003354950.1">
    <property type="nucleotide sequence ID" value="NZ_JH414761.1"/>
</dbReference>
<dbReference type="AlphaFoldDB" id="G9QNP3"/>
<protein>
    <recommendedName>
        <fullName evidence="1">UPF0346 protein HMPREF1015_03039</fullName>
    </recommendedName>
</protein>
<dbReference type="HAMAP" id="MF_01538">
    <property type="entry name" value="UPF0346"/>
    <property type="match status" value="1"/>
</dbReference>
<dbReference type="EMBL" id="ACWF01000141">
    <property type="protein sequence ID" value="EHL75152.1"/>
    <property type="molecule type" value="Genomic_DNA"/>
</dbReference>
<gene>
    <name evidence="3" type="ORF">HMPREF1015_03039</name>
</gene>
<accession>G9QNP3</accession>
<dbReference type="Gene3D" id="1.10.150.260">
    <property type="entry name" value="YozE SAM-like"/>
    <property type="match status" value="1"/>
</dbReference>
<proteinExistence type="inferred from homology"/>
<feature type="domain" description="YozE SAM-like" evidence="2">
    <location>
        <begin position="4"/>
        <end position="70"/>
    </location>
</feature>
<comment type="similarity">
    <text evidence="1">Belongs to the UPF0346 family.</text>
</comment>
<name>G9QNP3_9BACI</name>
<dbReference type="Proteomes" id="UP000011747">
    <property type="component" value="Unassembled WGS sequence"/>
</dbReference>
<reference evidence="3 4" key="1">
    <citation type="submission" date="2011-09" db="EMBL/GenBank/DDBJ databases">
        <title>The Genome Sequence of Bacillus smithii 7_3_47FAA.</title>
        <authorList>
            <consortium name="The Broad Institute Genome Sequencing Platform"/>
            <person name="Earl A."/>
            <person name="Ward D."/>
            <person name="Feldgarden M."/>
            <person name="Gevers D."/>
            <person name="Daigneault M."/>
            <person name="Strauss J."/>
            <person name="Allen-Vercoe E."/>
            <person name="Young S.K."/>
            <person name="Zeng Q."/>
            <person name="Gargeya S."/>
            <person name="Fitzgerald M."/>
            <person name="Haas B."/>
            <person name="Abouelleil A."/>
            <person name="Alvarado L."/>
            <person name="Arachchi H.M."/>
            <person name="Berlin A."/>
            <person name="Brown A."/>
            <person name="Chapman S.B."/>
            <person name="Chen Z."/>
            <person name="Dunbar C."/>
            <person name="Freedman E."/>
            <person name="Gearin G."/>
            <person name="Goldberg J."/>
            <person name="Griggs A."/>
            <person name="Gujja S."/>
            <person name="Heiman D."/>
            <person name="Howarth C."/>
            <person name="Larson L."/>
            <person name="Lui A."/>
            <person name="MacDonald P.J.P."/>
            <person name="Montmayeur A."/>
            <person name="Murphy C."/>
            <person name="Neiman D."/>
            <person name="Pearson M."/>
            <person name="Priest M."/>
            <person name="Roberts A."/>
            <person name="Saif S."/>
            <person name="Shea T."/>
            <person name="Shenoy N."/>
            <person name="Sisk P."/>
            <person name="Stolte C."/>
            <person name="Sykes S."/>
            <person name="Wortman J."/>
            <person name="Nusbaum C."/>
            <person name="Birren B."/>
        </authorList>
    </citation>
    <scope>NUCLEOTIDE SEQUENCE [LARGE SCALE GENOMIC DNA]</scope>
    <source>
        <strain evidence="3 4">7_3_47FAA</strain>
    </source>
</reference>
<dbReference type="Pfam" id="PF06855">
    <property type="entry name" value="YozE_SAM_like"/>
    <property type="match status" value="1"/>
</dbReference>
<dbReference type="PATRIC" id="fig|665952.3.peg.2755"/>
<sequence>MGKSFYHYMMKYREEPPRDDISRFANHLFLDHSFPKKSEDYHEISNYLEMNGDYLKSMSIFDDAWELYKQDERIIS</sequence>
<dbReference type="SUPFAM" id="SSF140652">
    <property type="entry name" value="YozE-like"/>
    <property type="match status" value="1"/>
</dbReference>
<comment type="caution">
    <text evidence="3">The sequence shown here is derived from an EMBL/GenBank/DDBJ whole genome shotgun (WGS) entry which is preliminary data.</text>
</comment>
<evidence type="ECO:0000259" key="2">
    <source>
        <dbReference type="Pfam" id="PF06855"/>
    </source>
</evidence>
<dbReference type="InterPro" id="IPR023089">
    <property type="entry name" value="YozE_SAM-like"/>
</dbReference>